<evidence type="ECO:0000313" key="2">
    <source>
        <dbReference type="EMBL" id="PWJ58140.1"/>
    </source>
</evidence>
<evidence type="ECO:0000313" key="3">
    <source>
        <dbReference type="Proteomes" id="UP000245674"/>
    </source>
</evidence>
<accession>A0ABX5LDC0</accession>
<proteinExistence type="predicted"/>
<comment type="caution">
    <text evidence="2">The sequence shown here is derived from an EMBL/GenBank/DDBJ whole genome shotgun (WGS) entry which is preliminary data.</text>
</comment>
<keyword evidence="3" id="KW-1185">Reference proteome</keyword>
<dbReference type="Proteomes" id="UP000245674">
    <property type="component" value="Unassembled WGS sequence"/>
</dbReference>
<gene>
    <name evidence="2" type="ORF">B0H03_1374</name>
</gene>
<protein>
    <submittedName>
        <fullName evidence="2">Uncharacterized protein</fullName>
    </submittedName>
</protein>
<dbReference type="EMBL" id="QGDV01000037">
    <property type="protein sequence ID" value="PWJ58140.1"/>
    <property type="molecule type" value="Genomic_DNA"/>
</dbReference>
<organism evidence="2 3">
    <name type="scientific">Rathayibacter iranicus NCPPB 2253 = VKM Ac-1602</name>
    <dbReference type="NCBI Taxonomy" id="1328868"/>
    <lineage>
        <taxon>Bacteria</taxon>
        <taxon>Bacillati</taxon>
        <taxon>Actinomycetota</taxon>
        <taxon>Actinomycetes</taxon>
        <taxon>Micrococcales</taxon>
        <taxon>Microbacteriaceae</taxon>
        <taxon>Rathayibacter</taxon>
    </lineage>
</organism>
<feature type="region of interest" description="Disordered" evidence="1">
    <location>
        <begin position="40"/>
        <end position="96"/>
    </location>
</feature>
<name>A0ABX5LDC0_9MICO</name>
<sequence length="222" mass="25441">MTARFDRSRPNRVPFARAAAMPALTRSTMSSLFVLREHVQHQPTRRGRRVDAVRGRRVDAVRDRPDLHPALTQQVPRVQDVDQRPTEPVDSPDDDGVPVLGVLEELLHPAPLDRGLAPRCHVREHVPFLHPRGRERVDLQLRVLIRRTHTRVTGKPHHLILTLKHPPRRVLKHSTARQLYETDQRPRLRARPASNEPAIGWLDNLMVFKTPTVASTRSPVRA</sequence>
<feature type="compositionally biased region" description="Basic and acidic residues" evidence="1">
    <location>
        <begin position="49"/>
        <end position="67"/>
    </location>
</feature>
<evidence type="ECO:0000256" key="1">
    <source>
        <dbReference type="SAM" id="MobiDB-lite"/>
    </source>
</evidence>
<reference evidence="2 3" key="1">
    <citation type="submission" date="2018-03" db="EMBL/GenBank/DDBJ databases">
        <title>Genomic Encyclopedia of Type Strains, Phase III (KMG-III): the genomes of soil and plant-associated and newly described type strains.</title>
        <authorList>
            <person name="Whitman W."/>
        </authorList>
    </citation>
    <scope>NUCLEOTIDE SEQUENCE [LARGE SCALE GENOMIC DNA]</scope>
    <source>
        <strain evidence="2 3">VKM Ac-1602</strain>
    </source>
</reference>